<comment type="caution">
    <text evidence="2">The sequence shown here is derived from an EMBL/GenBank/DDBJ whole genome shotgun (WGS) entry which is preliminary data.</text>
</comment>
<gene>
    <name evidence="2" type="ORF">EZ449_19945</name>
</gene>
<accession>A0A4R0NJA2</accession>
<proteinExistence type="predicted"/>
<dbReference type="Proteomes" id="UP000291485">
    <property type="component" value="Unassembled WGS sequence"/>
</dbReference>
<evidence type="ECO:0008006" key="4">
    <source>
        <dbReference type="Google" id="ProtNLM"/>
    </source>
</evidence>
<keyword evidence="1" id="KW-0732">Signal</keyword>
<protein>
    <recommendedName>
        <fullName evidence="4">Outer membrane protein beta-barrel domain-containing protein</fullName>
    </recommendedName>
</protein>
<feature type="signal peptide" evidence="1">
    <location>
        <begin position="1"/>
        <end position="19"/>
    </location>
</feature>
<keyword evidence="3" id="KW-1185">Reference proteome</keyword>
<evidence type="ECO:0000313" key="3">
    <source>
        <dbReference type="Proteomes" id="UP000291485"/>
    </source>
</evidence>
<name>A0A4R0NJA2_9SPHI</name>
<sequence>MKNIILVLALASSVGVANAQDNPYEFFNALSGGAEFGAATLKEPLISGFIAYNKPKSYLKLKFSSLSQDTYEVNVDGVETTRPGFSEVALAIGKRVKFNANNRLELGAGVALVADLRKYDESNSNTLREKIIQKNAVGLIGEIKYIFRFVDGVGVSLSINGNLNQQKSFAAAGLGLVFSSRLIQ</sequence>
<feature type="chain" id="PRO_5020488142" description="Outer membrane protein beta-barrel domain-containing protein" evidence="1">
    <location>
        <begin position="20"/>
        <end position="184"/>
    </location>
</feature>
<reference evidence="2 3" key="1">
    <citation type="submission" date="2019-02" db="EMBL/GenBank/DDBJ databases">
        <title>Pedobacter sp. RP-3-11 sp. nov., isolated from Arctic soil.</title>
        <authorList>
            <person name="Dahal R.H."/>
        </authorList>
    </citation>
    <scope>NUCLEOTIDE SEQUENCE [LARGE SCALE GENOMIC DNA]</scope>
    <source>
        <strain evidence="2 3">RP-3-11</strain>
    </source>
</reference>
<evidence type="ECO:0000313" key="2">
    <source>
        <dbReference type="EMBL" id="TCD00772.1"/>
    </source>
</evidence>
<evidence type="ECO:0000256" key="1">
    <source>
        <dbReference type="SAM" id="SignalP"/>
    </source>
</evidence>
<dbReference type="EMBL" id="SJSN01000020">
    <property type="protein sequence ID" value="TCD00772.1"/>
    <property type="molecule type" value="Genomic_DNA"/>
</dbReference>
<organism evidence="2 3">
    <name type="scientific">Pedobacter frigidisoli</name>
    <dbReference type="NCBI Taxonomy" id="2530455"/>
    <lineage>
        <taxon>Bacteria</taxon>
        <taxon>Pseudomonadati</taxon>
        <taxon>Bacteroidota</taxon>
        <taxon>Sphingobacteriia</taxon>
        <taxon>Sphingobacteriales</taxon>
        <taxon>Sphingobacteriaceae</taxon>
        <taxon>Pedobacter</taxon>
    </lineage>
</organism>
<dbReference type="AlphaFoldDB" id="A0A4R0NJA2"/>